<keyword evidence="3" id="KW-0547">Nucleotide-binding</keyword>
<comment type="subcellular location">
    <subcellularLocation>
        <location evidence="1">Cell membrane</location>
        <topology evidence="1">Multi-pass membrane protein</topology>
    </subcellularLocation>
</comment>
<dbReference type="SMART" id="SM00382">
    <property type="entry name" value="AAA"/>
    <property type="match status" value="1"/>
</dbReference>
<evidence type="ECO:0000259" key="8">
    <source>
        <dbReference type="PROSITE" id="PS50893"/>
    </source>
</evidence>
<dbReference type="InterPro" id="IPR003593">
    <property type="entry name" value="AAA+_ATPase"/>
</dbReference>
<sequence length="580" mass="62225">MRRVFGIFSAATTIVVALSLIAAAGSAGLVVLIGQGFDRLYSGSTLDSQWYIGVAGELLALLVATFLIPIVISRDSQALTNYQRSKLLKHYLSIGPLAVRRAGEGELVHAAMDSVERSVKYRSSFIGPASAAVATPVLILCFIALFIDPLSAVLMVIPTALVPVIVLGFQRRFGSANGEYRRAQGILSATFLDALRSLNMLKLNGGSAWMSKTINMATERVRQQVMKLLARNQLILLVIDSSFAVLLLASASLLAWWRASSGAISPGAAVSLVILSYLMLAPVSYVGSFFYIGMTGKAAEKKLAEIQEISMHPSMANPLRVNLANNGLFIENLRASYTGSDQGLEDINLQFPVGSRTAIIGASGSGKSTLIRVLQGQLESTTGLIHDGRQPMGPATLKANTAVVEQHATLFGESLRENLQLAAPTATDEQLLAAINQVNMASWLAQQPLGLDQPLGEGGARLSGGQAQRLSLARALLANRPILLLDEPTSALDVHSEAEITRTLRELDSQTTIITVTHRLGLLADYDYVVVMDHGKVIQSGAREELLEQDGYLKEAMTNLNQRKRQLQTRGLPSIGEGEA</sequence>
<feature type="transmembrane region" description="Helical" evidence="7">
    <location>
        <begin position="269"/>
        <end position="292"/>
    </location>
</feature>
<protein>
    <submittedName>
        <fullName evidence="10">ATP-binding cassette domain-containing protein</fullName>
    </submittedName>
</protein>
<gene>
    <name evidence="10" type="ORF">QMQ05_13260</name>
</gene>
<dbReference type="InterPro" id="IPR017871">
    <property type="entry name" value="ABC_transporter-like_CS"/>
</dbReference>
<dbReference type="KEGG" id="gey:QMQ05_13260"/>
<dbReference type="Pfam" id="PF00664">
    <property type="entry name" value="ABC_membrane"/>
    <property type="match status" value="1"/>
</dbReference>
<evidence type="ECO:0000256" key="4">
    <source>
        <dbReference type="ARBA" id="ARBA00022840"/>
    </source>
</evidence>
<dbReference type="InterPro" id="IPR011527">
    <property type="entry name" value="ABC1_TM_dom"/>
</dbReference>
<dbReference type="GO" id="GO:0005524">
    <property type="term" value="F:ATP binding"/>
    <property type="evidence" value="ECO:0007669"/>
    <property type="project" value="UniProtKB-KW"/>
</dbReference>
<feature type="transmembrane region" description="Helical" evidence="7">
    <location>
        <begin position="50"/>
        <end position="72"/>
    </location>
</feature>
<feature type="domain" description="ABC transmembrane type-1" evidence="9">
    <location>
        <begin position="14"/>
        <end position="295"/>
    </location>
</feature>
<dbReference type="PANTHER" id="PTHR24221:SF614">
    <property type="entry name" value="GLUTATHIONE_L-CYSTEINE TRANSPORT SYSTEM ATP-BINDING_PERMEASE PROTEIN CYDC"/>
    <property type="match status" value="1"/>
</dbReference>
<dbReference type="SUPFAM" id="SSF52540">
    <property type="entry name" value="P-loop containing nucleoside triphosphate hydrolases"/>
    <property type="match status" value="1"/>
</dbReference>
<evidence type="ECO:0000256" key="2">
    <source>
        <dbReference type="ARBA" id="ARBA00022692"/>
    </source>
</evidence>
<evidence type="ECO:0000256" key="6">
    <source>
        <dbReference type="ARBA" id="ARBA00023136"/>
    </source>
</evidence>
<dbReference type="GO" id="GO:0005886">
    <property type="term" value="C:plasma membrane"/>
    <property type="evidence" value="ECO:0007669"/>
    <property type="project" value="UniProtKB-SubCell"/>
</dbReference>
<evidence type="ECO:0000256" key="3">
    <source>
        <dbReference type="ARBA" id="ARBA00022741"/>
    </source>
</evidence>
<dbReference type="InterPro" id="IPR039421">
    <property type="entry name" value="Type_1_exporter"/>
</dbReference>
<dbReference type="SUPFAM" id="SSF90123">
    <property type="entry name" value="ABC transporter transmembrane region"/>
    <property type="match status" value="1"/>
</dbReference>
<dbReference type="EMBL" id="CP125942">
    <property type="protein sequence ID" value="XAO45310.1"/>
    <property type="molecule type" value="Genomic_DNA"/>
</dbReference>
<evidence type="ECO:0000256" key="5">
    <source>
        <dbReference type="ARBA" id="ARBA00022989"/>
    </source>
</evidence>
<dbReference type="GO" id="GO:0016887">
    <property type="term" value="F:ATP hydrolysis activity"/>
    <property type="evidence" value="ECO:0007669"/>
    <property type="project" value="InterPro"/>
</dbReference>
<accession>A0AAU6WC04</accession>
<dbReference type="RefSeq" id="WP_345470722.1">
    <property type="nucleotide sequence ID" value="NZ_CP125942.1"/>
</dbReference>
<dbReference type="GO" id="GO:0140359">
    <property type="term" value="F:ABC-type transporter activity"/>
    <property type="evidence" value="ECO:0007669"/>
    <property type="project" value="InterPro"/>
</dbReference>
<feature type="transmembrane region" description="Helical" evidence="7">
    <location>
        <begin position="152"/>
        <end position="169"/>
    </location>
</feature>
<evidence type="ECO:0000313" key="11">
    <source>
        <dbReference type="Proteomes" id="UP001486888"/>
    </source>
</evidence>
<dbReference type="Proteomes" id="UP001486888">
    <property type="component" value="Chromosome"/>
</dbReference>
<evidence type="ECO:0000256" key="7">
    <source>
        <dbReference type="SAM" id="Phobius"/>
    </source>
</evidence>
<feature type="domain" description="ABC transporter" evidence="8">
    <location>
        <begin position="328"/>
        <end position="559"/>
    </location>
</feature>
<dbReference type="InterPro" id="IPR003439">
    <property type="entry name" value="ABC_transporter-like_ATP-bd"/>
</dbReference>
<dbReference type="GO" id="GO:0034040">
    <property type="term" value="F:ATPase-coupled lipid transmembrane transporter activity"/>
    <property type="evidence" value="ECO:0007669"/>
    <property type="project" value="TreeGrafter"/>
</dbReference>
<organism evidence="10 11">
    <name type="scientific">Glutamicibacter ectropisis</name>
    <dbReference type="NCBI Taxonomy" id="3046593"/>
    <lineage>
        <taxon>Bacteria</taxon>
        <taxon>Bacillati</taxon>
        <taxon>Actinomycetota</taxon>
        <taxon>Actinomycetes</taxon>
        <taxon>Micrococcales</taxon>
        <taxon>Micrococcaceae</taxon>
        <taxon>Glutamicibacter</taxon>
    </lineage>
</organism>
<keyword evidence="11" id="KW-1185">Reference proteome</keyword>
<dbReference type="PANTHER" id="PTHR24221">
    <property type="entry name" value="ATP-BINDING CASSETTE SUB-FAMILY B"/>
    <property type="match status" value="1"/>
</dbReference>
<evidence type="ECO:0000259" key="9">
    <source>
        <dbReference type="PROSITE" id="PS50929"/>
    </source>
</evidence>
<dbReference type="PROSITE" id="PS00211">
    <property type="entry name" value="ABC_TRANSPORTER_1"/>
    <property type="match status" value="1"/>
</dbReference>
<feature type="transmembrane region" description="Helical" evidence="7">
    <location>
        <begin position="234"/>
        <end position="257"/>
    </location>
</feature>
<dbReference type="InterPro" id="IPR027417">
    <property type="entry name" value="P-loop_NTPase"/>
</dbReference>
<dbReference type="AlphaFoldDB" id="A0AAU6WC04"/>
<evidence type="ECO:0000256" key="1">
    <source>
        <dbReference type="ARBA" id="ARBA00004651"/>
    </source>
</evidence>
<keyword evidence="2 7" id="KW-0812">Transmembrane</keyword>
<dbReference type="InterPro" id="IPR036640">
    <property type="entry name" value="ABC1_TM_sf"/>
</dbReference>
<dbReference type="PROSITE" id="PS50893">
    <property type="entry name" value="ABC_TRANSPORTER_2"/>
    <property type="match status" value="1"/>
</dbReference>
<proteinExistence type="predicted"/>
<keyword evidence="4 10" id="KW-0067">ATP-binding</keyword>
<evidence type="ECO:0000313" key="10">
    <source>
        <dbReference type="EMBL" id="XAO45310.1"/>
    </source>
</evidence>
<keyword evidence="5 7" id="KW-1133">Transmembrane helix</keyword>
<dbReference type="PROSITE" id="PS50929">
    <property type="entry name" value="ABC_TM1F"/>
    <property type="match status" value="1"/>
</dbReference>
<dbReference type="Pfam" id="PF00005">
    <property type="entry name" value="ABC_tran"/>
    <property type="match status" value="1"/>
</dbReference>
<name>A0AAU6WC04_9MICC</name>
<dbReference type="Gene3D" id="1.20.1560.10">
    <property type="entry name" value="ABC transporter type 1, transmembrane domain"/>
    <property type="match status" value="1"/>
</dbReference>
<feature type="transmembrane region" description="Helical" evidence="7">
    <location>
        <begin position="125"/>
        <end position="146"/>
    </location>
</feature>
<keyword evidence="6 7" id="KW-0472">Membrane</keyword>
<dbReference type="Gene3D" id="3.40.50.300">
    <property type="entry name" value="P-loop containing nucleotide triphosphate hydrolases"/>
    <property type="match status" value="1"/>
</dbReference>
<reference evidence="10 11" key="1">
    <citation type="submission" date="2023-05" db="EMBL/GenBank/DDBJ databases">
        <title>Glutamicibacter sp. B1, complete genome.</title>
        <authorList>
            <person name="Long Y.H."/>
            <person name="Fang T."/>
            <person name="Li X.Y."/>
        </authorList>
    </citation>
    <scope>NUCLEOTIDE SEQUENCE [LARGE SCALE GENOMIC DNA]</scope>
    <source>
        <strain evidence="10 11">B1</strain>
    </source>
</reference>